<feature type="domain" description="Core-binding (CB)" evidence="6">
    <location>
        <begin position="7"/>
        <end position="92"/>
    </location>
</feature>
<evidence type="ECO:0000259" key="5">
    <source>
        <dbReference type="PROSITE" id="PS51898"/>
    </source>
</evidence>
<dbReference type="RefSeq" id="WP_037977192.1">
    <property type="nucleotide sequence ID" value="NZ_JAXDSK010000047.1"/>
</dbReference>
<evidence type="ECO:0000256" key="4">
    <source>
        <dbReference type="PROSITE-ProRule" id="PRU01248"/>
    </source>
</evidence>
<dbReference type="GeneID" id="90984101"/>
<dbReference type="EMBL" id="JMKI01000037">
    <property type="protein sequence ID" value="KEJ91821.1"/>
    <property type="molecule type" value="Genomic_DNA"/>
</dbReference>
<dbReference type="GO" id="GO:0003677">
    <property type="term" value="F:DNA binding"/>
    <property type="evidence" value="ECO:0007669"/>
    <property type="project" value="UniProtKB-UniRule"/>
</dbReference>
<keyword evidence="8" id="KW-1185">Reference proteome</keyword>
<dbReference type="PANTHER" id="PTHR30349">
    <property type="entry name" value="PHAGE INTEGRASE-RELATED"/>
    <property type="match status" value="1"/>
</dbReference>
<dbReference type="eggNOG" id="COG4974">
    <property type="taxonomic scope" value="Bacteria"/>
</dbReference>
<name>A0A073IQQ6_9BACT</name>
<dbReference type="AlphaFoldDB" id="A0A073IQQ6"/>
<dbReference type="Proteomes" id="UP000027665">
    <property type="component" value="Unassembled WGS sequence"/>
</dbReference>
<evidence type="ECO:0000259" key="6">
    <source>
        <dbReference type="PROSITE" id="PS51900"/>
    </source>
</evidence>
<dbReference type="STRING" id="2754.EH55_07585"/>
<evidence type="ECO:0000313" key="8">
    <source>
        <dbReference type="Proteomes" id="UP000027665"/>
    </source>
</evidence>
<reference evidence="7 8" key="1">
    <citation type="submission" date="2014-04" db="EMBL/GenBank/DDBJ databases">
        <title>Draft Genome Sequence of Synergistes jonesii.</title>
        <authorList>
            <person name="Coil D.A."/>
            <person name="Eisen J.A."/>
            <person name="Holland-Moritz H.E."/>
        </authorList>
    </citation>
    <scope>NUCLEOTIDE SEQUENCE [LARGE SCALE GENOMIC DNA]</scope>
    <source>
        <strain evidence="7 8">78-1</strain>
    </source>
</reference>
<proteinExistence type="predicted"/>
<evidence type="ECO:0000256" key="1">
    <source>
        <dbReference type="ARBA" id="ARBA00022908"/>
    </source>
</evidence>
<dbReference type="PANTHER" id="PTHR30349:SF81">
    <property type="entry name" value="TYROSINE RECOMBINASE XERC"/>
    <property type="match status" value="1"/>
</dbReference>
<dbReference type="SUPFAM" id="SSF56349">
    <property type="entry name" value="DNA breaking-rejoining enzymes"/>
    <property type="match status" value="1"/>
</dbReference>
<comment type="caution">
    <text evidence="7">The sequence shown here is derived from an EMBL/GenBank/DDBJ whole genome shotgun (WGS) entry which is preliminary data.</text>
</comment>
<keyword evidence="3" id="KW-0233">DNA recombination</keyword>
<dbReference type="InterPro" id="IPR013762">
    <property type="entry name" value="Integrase-like_cat_sf"/>
</dbReference>
<evidence type="ECO:0000256" key="3">
    <source>
        <dbReference type="ARBA" id="ARBA00023172"/>
    </source>
</evidence>
<evidence type="ECO:0000256" key="2">
    <source>
        <dbReference type="ARBA" id="ARBA00023125"/>
    </source>
</evidence>
<dbReference type="Pfam" id="PF00589">
    <property type="entry name" value="Phage_integrase"/>
    <property type="match status" value="1"/>
</dbReference>
<keyword evidence="2 4" id="KW-0238">DNA-binding</keyword>
<organism evidence="7 8">
    <name type="scientific">Synergistes jonesii</name>
    <dbReference type="NCBI Taxonomy" id="2754"/>
    <lineage>
        <taxon>Bacteria</taxon>
        <taxon>Thermotogati</taxon>
        <taxon>Synergistota</taxon>
        <taxon>Synergistia</taxon>
        <taxon>Synergistales</taxon>
        <taxon>Synergistaceae</taxon>
        <taxon>Synergistes</taxon>
    </lineage>
</organism>
<dbReference type="InterPro" id="IPR010998">
    <property type="entry name" value="Integrase_recombinase_N"/>
</dbReference>
<dbReference type="InterPro" id="IPR011010">
    <property type="entry name" value="DNA_brk_join_enz"/>
</dbReference>
<protein>
    <submittedName>
        <fullName evidence="7">Integrase</fullName>
    </submittedName>
</protein>
<sequence>MKAEFGGELGKTIGRFIDYLRLERGCSENTQRAYASDLKIWEAYCRDERRDPLDLRDDAVARFLRAKLAEERKKSTVQRMGAMLRSFARFLQYDGVTDNLPRLAPLPSREKTLPQIMTEGEIQRIMNACEDGTPLGKRDRAFIELAYGAGMRASELCNIRLRDLDSSNEILYARGKGDKERTIPYIGAVRRLIEEYISDYRPQLDKRGEEWLFLSRSGRRLYRETLWVILHKRGVEAGIPRERLHPHVLRHTFATHLLRNGMDQRTLQEILGHSSIMTTEKYTHMDTELRDSYDKYHPLAR</sequence>
<dbReference type="GO" id="GO:0006310">
    <property type="term" value="P:DNA recombination"/>
    <property type="evidence" value="ECO:0007669"/>
    <property type="project" value="UniProtKB-KW"/>
</dbReference>
<dbReference type="PROSITE" id="PS51900">
    <property type="entry name" value="CB"/>
    <property type="match status" value="1"/>
</dbReference>
<dbReference type="InterPro" id="IPR050090">
    <property type="entry name" value="Tyrosine_recombinase_XerCD"/>
</dbReference>
<gene>
    <name evidence="7" type="ORF">EH55_07585</name>
</gene>
<dbReference type="Gene3D" id="1.10.443.10">
    <property type="entry name" value="Intergrase catalytic core"/>
    <property type="match status" value="1"/>
</dbReference>
<feature type="domain" description="Tyr recombinase" evidence="5">
    <location>
        <begin position="112"/>
        <end position="295"/>
    </location>
</feature>
<dbReference type="InterPro" id="IPR002104">
    <property type="entry name" value="Integrase_catalytic"/>
</dbReference>
<evidence type="ECO:0000313" key="7">
    <source>
        <dbReference type="EMBL" id="KEJ91821.1"/>
    </source>
</evidence>
<dbReference type="InterPro" id="IPR044068">
    <property type="entry name" value="CB"/>
</dbReference>
<accession>A0A073IQQ6</accession>
<dbReference type="Pfam" id="PF02899">
    <property type="entry name" value="Phage_int_SAM_1"/>
    <property type="match status" value="1"/>
</dbReference>
<dbReference type="OrthoDB" id="9801717at2"/>
<dbReference type="GO" id="GO:0015074">
    <property type="term" value="P:DNA integration"/>
    <property type="evidence" value="ECO:0007669"/>
    <property type="project" value="UniProtKB-KW"/>
</dbReference>
<dbReference type="InterPro" id="IPR004107">
    <property type="entry name" value="Integrase_SAM-like_N"/>
</dbReference>
<dbReference type="PROSITE" id="PS51898">
    <property type="entry name" value="TYR_RECOMBINASE"/>
    <property type="match status" value="1"/>
</dbReference>
<keyword evidence="1" id="KW-0229">DNA integration</keyword>
<dbReference type="Gene3D" id="1.10.150.130">
    <property type="match status" value="1"/>
</dbReference>